<sequence length="62" mass="7020">MCPYCGWPDARPFRVLSRHHTTDGLTVWIRCACGSTQVWVVDPAGARLLVRGRPPRTQEVSR</sequence>
<gene>
    <name evidence="1" type="ORF">ACFSYJ_42395</name>
</gene>
<evidence type="ECO:0000313" key="1">
    <source>
        <dbReference type="EMBL" id="MFD2465331.1"/>
    </source>
</evidence>
<evidence type="ECO:0000313" key="2">
    <source>
        <dbReference type="Proteomes" id="UP001597419"/>
    </source>
</evidence>
<accession>A0ABW5GWW2</accession>
<name>A0ABW5GWW2_9PSEU</name>
<organism evidence="1 2">
    <name type="scientific">Amycolatopsis samaneae</name>
    <dbReference type="NCBI Taxonomy" id="664691"/>
    <lineage>
        <taxon>Bacteria</taxon>
        <taxon>Bacillati</taxon>
        <taxon>Actinomycetota</taxon>
        <taxon>Actinomycetes</taxon>
        <taxon>Pseudonocardiales</taxon>
        <taxon>Pseudonocardiaceae</taxon>
        <taxon>Amycolatopsis</taxon>
    </lineage>
</organism>
<comment type="caution">
    <text evidence="1">The sequence shown here is derived from an EMBL/GenBank/DDBJ whole genome shotgun (WGS) entry which is preliminary data.</text>
</comment>
<keyword evidence="2" id="KW-1185">Reference proteome</keyword>
<proteinExistence type="predicted"/>
<protein>
    <submittedName>
        <fullName evidence="1">Uncharacterized protein</fullName>
    </submittedName>
</protein>
<dbReference type="EMBL" id="JBHUKU010000030">
    <property type="protein sequence ID" value="MFD2465331.1"/>
    <property type="molecule type" value="Genomic_DNA"/>
</dbReference>
<reference evidence="2" key="1">
    <citation type="journal article" date="2019" name="Int. J. Syst. Evol. Microbiol.">
        <title>The Global Catalogue of Microorganisms (GCM) 10K type strain sequencing project: providing services to taxonomists for standard genome sequencing and annotation.</title>
        <authorList>
            <consortium name="The Broad Institute Genomics Platform"/>
            <consortium name="The Broad Institute Genome Sequencing Center for Infectious Disease"/>
            <person name="Wu L."/>
            <person name="Ma J."/>
        </authorList>
    </citation>
    <scope>NUCLEOTIDE SEQUENCE [LARGE SCALE GENOMIC DNA]</scope>
    <source>
        <strain evidence="2">CGMCC 4.7643</strain>
    </source>
</reference>
<dbReference type="RefSeq" id="WP_345407890.1">
    <property type="nucleotide sequence ID" value="NZ_BAABHG010000024.1"/>
</dbReference>
<dbReference type="Proteomes" id="UP001597419">
    <property type="component" value="Unassembled WGS sequence"/>
</dbReference>